<evidence type="ECO:0008006" key="3">
    <source>
        <dbReference type="Google" id="ProtNLM"/>
    </source>
</evidence>
<evidence type="ECO:0000313" key="2">
    <source>
        <dbReference type="Proteomes" id="UP000230136"/>
    </source>
</evidence>
<name>A0A2M8DS56_9BACT</name>
<dbReference type="InterPro" id="IPR014729">
    <property type="entry name" value="Rossmann-like_a/b/a_fold"/>
</dbReference>
<comment type="caution">
    <text evidence="1">The sequence shown here is derived from an EMBL/GenBank/DDBJ whole genome shotgun (WGS) entry which is preliminary data.</text>
</comment>
<dbReference type="Proteomes" id="UP000230136">
    <property type="component" value="Unassembled WGS sequence"/>
</dbReference>
<dbReference type="AlphaFoldDB" id="A0A2M8DS56"/>
<protein>
    <recommendedName>
        <fullName evidence="3">DUF218 domain-containing protein</fullName>
    </recommendedName>
</protein>
<organism evidence="1 2">
    <name type="scientific">Candidatus Komeilibacteria bacterium CG_4_9_14_0_8_um_filter_36_9</name>
    <dbReference type="NCBI Taxonomy" id="1974473"/>
    <lineage>
        <taxon>Bacteria</taxon>
        <taxon>Candidatus Komeiliibacteriota</taxon>
    </lineage>
</organism>
<reference evidence="2" key="1">
    <citation type="submission" date="2017-09" db="EMBL/GenBank/DDBJ databases">
        <title>Depth-based differentiation of microbial function through sediment-hosted aquifers and enrichment of novel symbionts in the deep terrestrial subsurface.</title>
        <authorList>
            <person name="Probst A.J."/>
            <person name="Ladd B."/>
            <person name="Jarett J.K."/>
            <person name="Geller-Mcgrath D.E."/>
            <person name="Sieber C.M.K."/>
            <person name="Emerson J.B."/>
            <person name="Anantharaman K."/>
            <person name="Thomas B.C."/>
            <person name="Malmstrom R."/>
            <person name="Stieglmeier M."/>
            <person name="Klingl A."/>
            <person name="Woyke T."/>
            <person name="Ryan C.M."/>
            <person name="Banfield J.F."/>
        </authorList>
    </citation>
    <scope>NUCLEOTIDE SEQUENCE [LARGE SCALE GENOMIC DNA]</scope>
</reference>
<dbReference type="EMBL" id="PFSY01000030">
    <property type="protein sequence ID" value="PJC02211.1"/>
    <property type="molecule type" value="Genomic_DNA"/>
</dbReference>
<accession>A0A2M8DS56</accession>
<sequence>MREVDRNPITPRLSAKAKELLTELCFRKDDTPKKVDGIFVFSSLVDIKKEVELIEKILNKGISKKVFITGGVINKERAHELQINEDVVEADLVLKYLDVSKYKDVRFYFEKQSTNTLENVTETLKNPEFKKCKSLLFIFKSHAAGRGYLTLKKFFQSANILQLTFDCQYERENKSITRINWHSFAFAKSRVWGEYLRINKYSRRGDIEYESVEELLDKIEKEI</sequence>
<proteinExistence type="predicted"/>
<dbReference type="Gene3D" id="3.40.50.620">
    <property type="entry name" value="HUPs"/>
    <property type="match status" value="1"/>
</dbReference>
<evidence type="ECO:0000313" key="1">
    <source>
        <dbReference type="EMBL" id="PJC02211.1"/>
    </source>
</evidence>
<gene>
    <name evidence="1" type="ORF">CO073_00660</name>
</gene>